<evidence type="ECO:0000313" key="1">
    <source>
        <dbReference type="EMBL" id="CAI8042825.1"/>
    </source>
</evidence>
<protein>
    <submittedName>
        <fullName evidence="1">Ribonuclease Y</fullName>
    </submittedName>
</protein>
<gene>
    <name evidence="1" type="ORF">GBAR_LOCUS23746</name>
</gene>
<dbReference type="Proteomes" id="UP001174909">
    <property type="component" value="Unassembled WGS sequence"/>
</dbReference>
<organism evidence="1 2">
    <name type="scientific">Geodia barretti</name>
    <name type="common">Barrett's horny sponge</name>
    <dbReference type="NCBI Taxonomy" id="519541"/>
    <lineage>
        <taxon>Eukaryota</taxon>
        <taxon>Metazoa</taxon>
        <taxon>Porifera</taxon>
        <taxon>Demospongiae</taxon>
        <taxon>Heteroscleromorpha</taxon>
        <taxon>Tetractinellida</taxon>
        <taxon>Astrophorina</taxon>
        <taxon>Geodiidae</taxon>
        <taxon>Geodia</taxon>
    </lineage>
</organism>
<reference evidence="1" key="1">
    <citation type="submission" date="2023-03" db="EMBL/GenBank/DDBJ databases">
        <authorList>
            <person name="Steffen K."/>
            <person name="Cardenas P."/>
        </authorList>
    </citation>
    <scope>NUCLEOTIDE SEQUENCE</scope>
</reference>
<dbReference type="EMBL" id="CASHTH010003284">
    <property type="protein sequence ID" value="CAI8042825.1"/>
    <property type="molecule type" value="Genomic_DNA"/>
</dbReference>
<keyword evidence="2" id="KW-1185">Reference proteome</keyword>
<sequence>MSSTEAFIVSAADAISAARPGSRRDTAENYIKRLQALEEVGRAFDGVEKCYAIQAGREVRVMVKPQAVDDATAAKMANDIVKKIEATLVYPGQIKVTVIRESRSVGYAR</sequence>
<proteinExistence type="predicted"/>
<accession>A0AA35T6U6</accession>
<evidence type="ECO:0000313" key="2">
    <source>
        <dbReference type="Proteomes" id="UP001174909"/>
    </source>
</evidence>
<dbReference type="AlphaFoldDB" id="A0AA35T6U6"/>
<name>A0AA35T6U6_GEOBA</name>
<comment type="caution">
    <text evidence="1">The sequence shown here is derived from an EMBL/GenBank/DDBJ whole genome shotgun (WGS) entry which is preliminary data.</text>
</comment>